<reference evidence="1 2" key="1">
    <citation type="submission" date="2024-04" db="EMBL/GenBank/DDBJ databases">
        <title>Phyllosticta paracitricarpa is synonymous to the EU quarantine fungus P. citricarpa based on phylogenomic analyses.</title>
        <authorList>
            <consortium name="Lawrence Berkeley National Laboratory"/>
            <person name="Van Ingen-Buijs V.A."/>
            <person name="Van Westerhoven A.C."/>
            <person name="Haridas S."/>
            <person name="Skiadas P."/>
            <person name="Martin F."/>
            <person name="Groenewald J.Z."/>
            <person name="Crous P.W."/>
            <person name="Seidl M.F."/>
        </authorList>
    </citation>
    <scope>NUCLEOTIDE SEQUENCE [LARGE SCALE GENOMIC DNA]</scope>
    <source>
        <strain evidence="1 2">CBS 123374</strain>
    </source>
</reference>
<dbReference type="EMBL" id="JBBWRZ010000002">
    <property type="protein sequence ID" value="KAK8243800.1"/>
    <property type="molecule type" value="Genomic_DNA"/>
</dbReference>
<keyword evidence="2" id="KW-1185">Reference proteome</keyword>
<evidence type="ECO:0000313" key="2">
    <source>
        <dbReference type="Proteomes" id="UP001492380"/>
    </source>
</evidence>
<proteinExistence type="predicted"/>
<protein>
    <submittedName>
        <fullName evidence="1">Uncharacterized protein</fullName>
    </submittedName>
</protein>
<name>A0ABR1YYM0_9PEZI</name>
<organism evidence="1 2">
    <name type="scientific">Phyllosticta capitalensis</name>
    <dbReference type="NCBI Taxonomy" id="121624"/>
    <lineage>
        <taxon>Eukaryota</taxon>
        <taxon>Fungi</taxon>
        <taxon>Dikarya</taxon>
        <taxon>Ascomycota</taxon>
        <taxon>Pezizomycotina</taxon>
        <taxon>Dothideomycetes</taxon>
        <taxon>Dothideomycetes incertae sedis</taxon>
        <taxon>Botryosphaeriales</taxon>
        <taxon>Phyllostictaceae</taxon>
        <taxon>Phyllosticta</taxon>
    </lineage>
</organism>
<evidence type="ECO:0000313" key="1">
    <source>
        <dbReference type="EMBL" id="KAK8243800.1"/>
    </source>
</evidence>
<comment type="caution">
    <text evidence="1">The sequence shown here is derived from an EMBL/GenBank/DDBJ whole genome shotgun (WGS) entry which is preliminary data.</text>
</comment>
<accession>A0ABR1YYM0</accession>
<gene>
    <name evidence="1" type="ORF">HDK90DRAFT_475860</name>
</gene>
<dbReference type="Proteomes" id="UP001492380">
    <property type="component" value="Unassembled WGS sequence"/>
</dbReference>
<sequence>MLHLSKSIASVHCSSIQNPNTRYSSFRVNTTAYPQQSLKRVLSRTLCDARIRNRASPRANIRVFVDSGSALGLRALSGTNHVLRLGAALKHLRAARVEAGDRLLLGLVEDDVELMFQSVAALPLPKNVVHLDRSPVMLRNKLSGPAIVEIFFNIDASSKVGKGPRAFVDSDKLLREPRVRFTARVCTAIAFVCAGEEELVYGRLGVGSWATAVALPEHR</sequence>